<reference evidence="1" key="1">
    <citation type="submission" date="2020-08" db="EMBL/GenBank/DDBJ databases">
        <title>Genomic Encyclopedia of Type Strains, Phase IV (KMG-V): Genome sequencing to study the core and pangenomes of soil and plant-associated prokaryotes.</title>
        <authorList>
            <person name="Whitman W."/>
        </authorList>
    </citation>
    <scope>NUCLEOTIDE SEQUENCE</scope>
    <source>
        <strain evidence="1">M8UP15</strain>
    </source>
</reference>
<comment type="caution">
    <text evidence="1">The sequence shown here is derived from an EMBL/GenBank/DDBJ whole genome shotgun (WGS) entry which is preliminary data.</text>
</comment>
<protein>
    <submittedName>
        <fullName evidence="1">General secretion pathway protein D</fullName>
    </submittedName>
</protein>
<accession>A0ACC5NUP3</accession>
<evidence type="ECO:0000313" key="1">
    <source>
        <dbReference type="EMBL" id="MBB5338275.1"/>
    </source>
</evidence>
<proteinExistence type="predicted"/>
<keyword evidence="2" id="KW-1185">Reference proteome</keyword>
<name>A0ACC5NUP3_9BACT</name>
<sequence>MLYSPERSSLAGTAPTGSAEAGKIFPAGVISGKRHILHGVKDENGSSMGRVYKSISKLSNSLRRALPALLLCGIASFSAATAHAQSASTWDKRGQDAEARQDFDTAYEDYHKAVLKKPKDLRFTEHFEKMRYQASVAHVDRGRVLRQSGDPQGAMAQFTRALQIDSGNQAAQQEIDGIQRQQQSDRDNTPQAKEQMSRQNETLSTIGSIAGPVELKPVSNDPITLHMVEDVKVIYEAIGKAAGLNVLFDPDYSSKRIPVDLTNVTLSDALRIVGTISGTFYKAITPNTIFVATNSRTKRTDLDEQAVQTFYLTNASQQNDANEVVIAIRNLLDPSVKIYLVPSQNAIVMRATPDQLLLAQKLLNDLDRARPEVVVDVAVLEVNKNVEHNLGITLPQSITLTPQANPTTTTSGSTSTTTSGTTTTSNFTLNTLAHLNANNFAVTISGGTLNALLSDADTRVLQNPSLRATDGQRATMKIGEKIPVATGSYNAGVSTGVASIGVQTQFTYLDIGVNIDMTPTVHYDREVTLKMKIEVLSQITTVNISGVNEPVIGQRTSEQVITLKDGEPSLLAGIITKNDALNINGTPGVGELPFLKYFFTSRDKINDKTEIVFIIIPHIVRESILTRANVRAIDTGTGQSIELRRDASMNDSDSEPVNSIKPHNSPTPTSAANAASAMVQQLSQQAAPTPPPANYVPGAQTTPAESTPAPAPAAQTPATSTVGGPPISFTVVPPESSQPVGSTFQVAVMLGNGHDVSSVPLQLQFNPALLQLVNVDAGDFLGKDGQAVSLVHREDKGLVAISSIRPPNTAGVSGTGSLCTLTFKAIAPGDSTLTLVKVGALNSAQANLPAVGSQATVHVK</sequence>
<gene>
    <name evidence="1" type="ORF">HDF13_000608</name>
</gene>
<organism evidence="1 2">
    <name type="scientific">Tunturiibacter gelidiferens</name>
    <dbReference type="NCBI Taxonomy" id="3069689"/>
    <lineage>
        <taxon>Bacteria</taxon>
        <taxon>Pseudomonadati</taxon>
        <taxon>Acidobacteriota</taxon>
        <taxon>Terriglobia</taxon>
        <taxon>Terriglobales</taxon>
        <taxon>Acidobacteriaceae</taxon>
        <taxon>Tunturiibacter</taxon>
    </lineage>
</organism>
<dbReference type="EMBL" id="JACHEA010000001">
    <property type="protein sequence ID" value="MBB5338275.1"/>
    <property type="molecule type" value="Genomic_DNA"/>
</dbReference>
<dbReference type="Proteomes" id="UP000569005">
    <property type="component" value="Unassembled WGS sequence"/>
</dbReference>
<evidence type="ECO:0000313" key="2">
    <source>
        <dbReference type="Proteomes" id="UP000569005"/>
    </source>
</evidence>